<dbReference type="Proteomes" id="UP000182465">
    <property type="component" value="Unassembled WGS sequence"/>
</dbReference>
<evidence type="ECO:0000313" key="2">
    <source>
        <dbReference type="Proteomes" id="UP000182465"/>
    </source>
</evidence>
<dbReference type="EMBL" id="MNVB01000068">
    <property type="protein sequence ID" value="OIO16023.1"/>
    <property type="molecule type" value="Genomic_DNA"/>
</dbReference>
<reference evidence="1 2" key="1">
    <citation type="journal article" date="2016" name="Environ. Microbiol.">
        <title>Genomic resolution of a cold subsurface aquifer community provides metabolic insights for novel microbes adapted to high CO concentrations.</title>
        <authorList>
            <person name="Probst A.J."/>
            <person name="Castelle C.J."/>
            <person name="Singh A."/>
            <person name="Brown C.T."/>
            <person name="Anantharaman K."/>
            <person name="Sharon I."/>
            <person name="Hug L.A."/>
            <person name="Burstein D."/>
            <person name="Emerson J.B."/>
            <person name="Thomas B.C."/>
            <person name="Banfield J.F."/>
        </authorList>
    </citation>
    <scope>NUCLEOTIDE SEQUENCE [LARGE SCALE GENOMIC DNA]</scope>
    <source>
        <strain evidence="1">CG1_02_38_13</strain>
    </source>
</reference>
<name>A0A1J4U142_9BACT</name>
<sequence length="415" mass="45842">MLFKKLLIINWIFYMNKKNISFVSIVVLLAIGAGCLPASANYNSVTWGTDTTLFFPGVAATTGAVQGISINASANSFINDYIADVASLRIEMYPNSEIHLRSADRKIFTADIETAETVCYEDYSTFDYATPESYATFTITFTDGGNCPTTEVVVDTSEETPSAGDNQKIDLLELIGVKKAANLKVDDQVSFYSKGIMEIITVRSMASTNVKVELQKLNKELTLIIGKIKNIDIDADNYRDASLEISGLAGGKFDLKITPINKIEVSGVLPGDLIKIADSKVVYYFGADSRRYIFPNEKIFMSWYSDFSGVKTVSVADMAKIPLGSLITYKPGVKMVKFTTNPDVYVIARGGEFRKLRDEAMAKNLFGADWNKKIDDINDAFYSSYVFGKTLIAEAEYNVEMCQAQSPTISVDRDI</sequence>
<comment type="caution">
    <text evidence="1">The sequence shown here is derived from an EMBL/GenBank/DDBJ whole genome shotgun (WGS) entry which is preliminary data.</text>
</comment>
<dbReference type="PROSITE" id="PS51257">
    <property type="entry name" value="PROKAR_LIPOPROTEIN"/>
    <property type="match status" value="1"/>
</dbReference>
<protein>
    <submittedName>
        <fullName evidence="1">Uncharacterized protein</fullName>
    </submittedName>
</protein>
<gene>
    <name evidence="1" type="ORF">AUJ29_03200</name>
</gene>
<accession>A0A1J4U142</accession>
<organism evidence="1 2">
    <name type="scientific">Candidatus Kuenenbacteria bacterium CG1_02_38_13</name>
    <dbReference type="NCBI Taxonomy" id="1805235"/>
    <lineage>
        <taxon>Bacteria</taxon>
        <taxon>Candidatus Kueneniibacteriota</taxon>
    </lineage>
</organism>
<evidence type="ECO:0000313" key="1">
    <source>
        <dbReference type="EMBL" id="OIO16023.1"/>
    </source>
</evidence>
<dbReference type="AlphaFoldDB" id="A0A1J4U142"/>
<proteinExistence type="predicted"/>